<organism evidence="1 2">
    <name type="scientific">Acinetobacter courvalinii</name>
    <dbReference type="NCBI Taxonomy" id="280147"/>
    <lineage>
        <taxon>Bacteria</taxon>
        <taxon>Pseudomonadati</taxon>
        <taxon>Pseudomonadota</taxon>
        <taxon>Gammaproteobacteria</taxon>
        <taxon>Moraxellales</taxon>
        <taxon>Moraxellaceae</taxon>
        <taxon>Acinetobacter</taxon>
    </lineage>
</organism>
<dbReference type="EMBL" id="JAOEEO010000002">
    <property type="protein sequence ID" value="MDH0564220.1"/>
    <property type="molecule type" value="Genomic_DNA"/>
</dbReference>
<evidence type="ECO:0000313" key="1">
    <source>
        <dbReference type="EMBL" id="MDH0564220.1"/>
    </source>
</evidence>
<sequence>MKITLLEVQKVFTDVLNHRISREQAEAWAATRMNALDNNELFFDPATKEDLLWEAVLYLSGIGLKIAPDKYLENEDGIKERFDTYWN</sequence>
<reference evidence="1" key="1">
    <citation type="submission" date="2022-09" db="EMBL/GenBank/DDBJ databases">
        <title>Intensive care unit water sources are persistently colonized with multi-drug resistant bacteria and are the site of extensive horizontal gene transfer of antibiotic resistance genes.</title>
        <authorList>
            <person name="Diorio-Toth L."/>
        </authorList>
    </citation>
    <scope>NUCLEOTIDE SEQUENCE</scope>
    <source>
        <strain evidence="1">GD04005</strain>
    </source>
</reference>
<name>A0AA42LEX6_9GAMM</name>
<proteinExistence type="predicted"/>
<dbReference type="Proteomes" id="UP001159329">
    <property type="component" value="Unassembled WGS sequence"/>
</dbReference>
<comment type="caution">
    <text evidence="1">The sequence shown here is derived from an EMBL/GenBank/DDBJ whole genome shotgun (WGS) entry which is preliminary data.</text>
</comment>
<evidence type="ECO:0000313" key="2">
    <source>
        <dbReference type="Proteomes" id="UP001159329"/>
    </source>
</evidence>
<gene>
    <name evidence="1" type="ORF">N7644_11060</name>
</gene>
<dbReference type="AlphaFoldDB" id="A0AA42LEX6"/>
<dbReference type="RefSeq" id="WP_279695547.1">
    <property type="nucleotide sequence ID" value="NZ_JAOEEO010000002.1"/>
</dbReference>
<accession>A0AA42LEX6</accession>
<protein>
    <submittedName>
        <fullName evidence="1">Uncharacterized protein</fullName>
    </submittedName>
</protein>